<keyword evidence="7" id="KW-0539">Nucleus</keyword>
<dbReference type="Gene3D" id="3.40.50.1000">
    <property type="entry name" value="HAD superfamily/HAD-like"/>
    <property type="match status" value="1"/>
</dbReference>
<dbReference type="PANTHER" id="PTHR12083">
    <property type="entry name" value="BIFUNCTIONAL POLYNUCLEOTIDE PHOSPHATASE/KINASE"/>
    <property type="match status" value="1"/>
</dbReference>
<dbReference type="Gene3D" id="3.30.1740.10">
    <property type="entry name" value="Zinc finger, PARP-type"/>
    <property type="match status" value="3"/>
</dbReference>
<dbReference type="GO" id="GO:0008270">
    <property type="term" value="F:zinc ion binding"/>
    <property type="evidence" value="ECO:0007669"/>
    <property type="project" value="UniProtKB-KW"/>
</dbReference>
<dbReference type="GO" id="GO:0005634">
    <property type="term" value="C:nucleus"/>
    <property type="evidence" value="ECO:0007669"/>
    <property type="project" value="UniProtKB-SubCell"/>
</dbReference>
<name>A0AAU9RZ34_THLAR</name>
<dbReference type="GO" id="GO:0006281">
    <property type="term" value="P:DNA repair"/>
    <property type="evidence" value="ECO:0007669"/>
    <property type="project" value="TreeGrafter"/>
</dbReference>
<keyword evidence="11" id="KW-1185">Reference proteome</keyword>
<feature type="domain" description="PARP-type" evidence="9">
    <location>
        <begin position="317"/>
        <end position="398"/>
    </location>
</feature>
<comment type="subcellular location">
    <subcellularLocation>
        <location evidence="1">Nucleus</location>
    </subcellularLocation>
</comment>
<feature type="compositionally biased region" description="Basic and acidic residues" evidence="8">
    <location>
        <begin position="268"/>
        <end position="297"/>
    </location>
</feature>
<dbReference type="SMART" id="SM01336">
    <property type="entry name" value="zf-PARP"/>
    <property type="match status" value="3"/>
</dbReference>
<dbReference type="Pfam" id="PF08645">
    <property type="entry name" value="PNK3P"/>
    <property type="match status" value="1"/>
</dbReference>
<feature type="region of interest" description="Disordered" evidence="8">
    <location>
        <begin position="261"/>
        <end position="313"/>
    </location>
</feature>
<dbReference type="NCBIfam" id="TIGR01662">
    <property type="entry name" value="HAD-SF-IIIA"/>
    <property type="match status" value="1"/>
</dbReference>
<dbReference type="Proteomes" id="UP000836841">
    <property type="component" value="Chromosome 3"/>
</dbReference>
<dbReference type="InterPro" id="IPR036957">
    <property type="entry name" value="Znf_PARP_sf"/>
</dbReference>
<dbReference type="PROSITE" id="PS50064">
    <property type="entry name" value="ZF_PARP_2"/>
    <property type="match status" value="3"/>
</dbReference>
<dbReference type="InterPro" id="IPR036412">
    <property type="entry name" value="HAD-like_sf"/>
</dbReference>
<keyword evidence="4" id="KW-0863">Zinc-finger</keyword>
<dbReference type="SUPFAM" id="SSF57716">
    <property type="entry name" value="Glucocorticoid receptor-like (DNA-binding domain)"/>
    <property type="match status" value="3"/>
</dbReference>
<feature type="compositionally biased region" description="Basic and acidic residues" evidence="8">
    <location>
        <begin position="136"/>
        <end position="163"/>
    </location>
</feature>
<dbReference type="FunFam" id="3.30.1740.10:FF:000006">
    <property type="entry name" value="Poly [ADP-ribose] polymerase"/>
    <property type="match status" value="3"/>
</dbReference>
<feature type="region of interest" description="Disordered" evidence="8">
    <location>
        <begin position="136"/>
        <end position="170"/>
    </location>
</feature>
<dbReference type="CDD" id="cd01625">
    <property type="entry name" value="HAD_PNP"/>
    <property type="match status" value="1"/>
</dbReference>
<dbReference type="Pfam" id="PF00645">
    <property type="entry name" value="zf-PARP"/>
    <property type="match status" value="3"/>
</dbReference>
<evidence type="ECO:0000313" key="11">
    <source>
        <dbReference type="Proteomes" id="UP000836841"/>
    </source>
</evidence>
<keyword evidence="3" id="KW-0677">Repeat</keyword>
<protein>
    <recommendedName>
        <fullName evidence="9">PARP-type domain-containing protein</fullName>
    </recommendedName>
</protein>
<evidence type="ECO:0000256" key="6">
    <source>
        <dbReference type="ARBA" id="ARBA00023125"/>
    </source>
</evidence>
<evidence type="ECO:0000256" key="1">
    <source>
        <dbReference type="ARBA" id="ARBA00004123"/>
    </source>
</evidence>
<evidence type="ECO:0000313" key="10">
    <source>
        <dbReference type="EMBL" id="CAH2053677.1"/>
    </source>
</evidence>
<evidence type="ECO:0000256" key="8">
    <source>
        <dbReference type="SAM" id="MobiDB-lite"/>
    </source>
</evidence>
<dbReference type="InterPro" id="IPR006551">
    <property type="entry name" value="Polynucleotide_phosphatase"/>
</dbReference>
<proteinExistence type="predicted"/>
<feature type="region of interest" description="Disordered" evidence="8">
    <location>
        <begin position="403"/>
        <end position="425"/>
    </location>
</feature>
<feature type="domain" description="PARP-type" evidence="9">
    <location>
        <begin position="51"/>
        <end position="130"/>
    </location>
</feature>
<dbReference type="GO" id="GO:0003690">
    <property type="term" value="F:double-stranded DNA binding"/>
    <property type="evidence" value="ECO:0007669"/>
    <property type="project" value="TreeGrafter"/>
</dbReference>
<reference evidence="10 11" key="1">
    <citation type="submission" date="2022-03" db="EMBL/GenBank/DDBJ databases">
        <authorList>
            <person name="Nunn A."/>
            <person name="Chopra R."/>
            <person name="Nunn A."/>
            <person name="Contreras Garrido A."/>
        </authorList>
    </citation>
    <scope>NUCLEOTIDE SEQUENCE [LARGE SCALE GENOMIC DNA]</scope>
</reference>
<dbReference type="InterPro" id="IPR013954">
    <property type="entry name" value="PNK3P"/>
</dbReference>
<evidence type="ECO:0000256" key="4">
    <source>
        <dbReference type="ARBA" id="ARBA00022771"/>
    </source>
</evidence>
<accession>A0AAU9RZ34</accession>
<dbReference type="EMBL" id="OU466859">
    <property type="protein sequence ID" value="CAH2053677.1"/>
    <property type="molecule type" value="Genomic_DNA"/>
</dbReference>
<dbReference type="NCBIfam" id="TIGR01664">
    <property type="entry name" value="DNA-3'-Pase"/>
    <property type="match status" value="1"/>
</dbReference>
<dbReference type="FunFam" id="3.40.50.1000:FF:000198">
    <property type="entry name" value="Bifunctional polynucleotide phosphatase/kinase"/>
    <property type="match status" value="1"/>
</dbReference>
<evidence type="ECO:0000256" key="7">
    <source>
        <dbReference type="ARBA" id="ARBA00023242"/>
    </source>
</evidence>
<dbReference type="InterPro" id="IPR023214">
    <property type="entry name" value="HAD_sf"/>
</dbReference>
<sequence>MVSFVSRHSLYFTHLIIHRSNLLFREQRKYLCHRYIWRTTAKKISPETMPIVAEYAKSNRSSCKSCSKTIASKTLRLGLVSKGPGGFDMTRWHHLDCLPPDSEPIASVDDIKGLSALEKDDQDALAKLVEHRAETAKEVDKKEAEIKHSASDDTSGKEIKETKGSSASSQVIAEYAKSSRSSCKKCSQTIASKELRLGLVTRDRGYDMTKWHHLGCFSVESDPIDSVEDIGGFSSLQNDDQDALKEMVLQCGKKTLVDAMEEDNDESGADKGLTEETNKRKHSQVDEKEEEIKHPASDDTSGPKIKMTKGSSAPSKVIAEYAKSSRSSCKQCSQTIASKELRLGLVTTDRGYDLTKWHHLGCFPVESDPIDSVEDIGGFASLQNGDQDVLKELVQRCEKKTLKMDGDNDESGTDNRLLEETNKRKHSQMNISEASSKVVDEAEISLSASDVKEKYRDASLLPKWKAFETVIFLERDDGLNDSEKIAAFDFDGCLAKTSVKITGADAWSLMYPSIPEKLQSLYRQGFKLVIFTNESNIDRWKNKRQVAVDSKIGRLNSFIKRVEVPIQVFIACGVASSGGKDDLYRKPRAGMWQLMKKHFNSGIAIDMDKSFYVGDAAGRKGDHSDADIKFAQASGLKFYTPEEYFTS</sequence>
<dbReference type="PANTHER" id="PTHR12083:SF9">
    <property type="entry name" value="BIFUNCTIONAL POLYNUCLEOTIDE PHOSPHATASE_KINASE"/>
    <property type="match status" value="1"/>
</dbReference>
<dbReference type="GO" id="GO:0046403">
    <property type="term" value="F:polynucleotide 3'-phosphatase activity"/>
    <property type="evidence" value="ECO:0007669"/>
    <property type="project" value="TreeGrafter"/>
</dbReference>
<evidence type="ECO:0000256" key="2">
    <source>
        <dbReference type="ARBA" id="ARBA00022723"/>
    </source>
</evidence>
<feature type="domain" description="PARP-type" evidence="9">
    <location>
        <begin position="171"/>
        <end position="248"/>
    </location>
</feature>
<dbReference type="AlphaFoldDB" id="A0AAU9RZ34"/>
<dbReference type="GO" id="GO:0046404">
    <property type="term" value="F:ATP-dependent polydeoxyribonucleotide 5'-hydroxyl-kinase activity"/>
    <property type="evidence" value="ECO:0007669"/>
    <property type="project" value="TreeGrafter"/>
</dbReference>
<evidence type="ECO:0000256" key="3">
    <source>
        <dbReference type="ARBA" id="ARBA00022737"/>
    </source>
</evidence>
<keyword evidence="2" id="KW-0479">Metal-binding</keyword>
<evidence type="ECO:0000256" key="5">
    <source>
        <dbReference type="ARBA" id="ARBA00022833"/>
    </source>
</evidence>
<evidence type="ECO:0000259" key="9">
    <source>
        <dbReference type="PROSITE" id="PS50064"/>
    </source>
</evidence>
<organism evidence="10 11">
    <name type="scientific">Thlaspi arvense</name>
    <name type="common">Field penny-cress</name>
    <dbReference type="NCBI Taxonomy" id="13288"/>
    <lineage>
        <taxon>Eukaryota</taxon>
        <taxon>Viridiplantae</taxon>
        <taxon>Streptophyta</taxon>
        <taxon>Embryophyta</taxon>
        <taxon>Tracheophyta</taxon>
        <taxon>Spermatophyta</taxon>
        <taxon>Magnoliopsida</taxon>
        <taxon>eudicotyledons</taxon>
        <taxon>Gunneridae</taxon>
        <taxon>Pentapetalae</taxon>
        <taxon>rosids</taxon>
        <taxon>malvids</taxon>
        <taxon>Brassicales</taxon>
        <taxon>Brassicaceae</taxon>
        <taxon>Thlaspideae</taxon>
        <taxon>Thlaspi</taxon>
    </lineage>
</organism>
<keyword evidence="6" id="KW-0238">DNA-binding</keyword>
<gene>
    <name evidence="10" type="ORF">TAV2_LOCUS10829</name>
</gene>
<dbReference type="InterPro" id="IPR006549">
    <property type="entry name" value="HAD-SF_hydro_IIIA"/>
</dbReference>
<keyword evidence="5" id="KW-0862">Zinc</keyword>
<dbReference type="SUPFAM" id="SSF56784">
    <property type="entry name" value="HAD-like"/>
    <property type="match status" value="1"/>
</dbReference>
<dbReference type="InterPro" id="IPR001510">
    <property type="entry name" value="Znf_PARP"/>
</dbReference>